<dbReference type="EMBL" id="KL363220">
    <property type="protein sequence ID" value="KFD53141.1"/>
    <property type="molecule type" value="Genomic_DNA"/>
</dbReference>
<name>A0A085NML5_9BILA</name>
<accession>A0A085NML5</accession>
<evidence type="ECO:0000313" key="1">
    <source>
        <dbReference type="EMBL" id="KFD53141.1"/>
    </source>
</evidence>
<dbReference type="AlphaFoldDB" id="A0A085NML5"/>
<gene>
    <name evidence="1" type="ORF">M513_06055</name>
    <name evidence="2" type="ORF">M514_06055</name>
</gene>
<reference evidence="2 3" key="1">
    <citation type="journal article" date="2014" name="Nat. Genet.">
        <title>Genome and transcriptome of the porcine whipworm Trichuris suis.</title>
        <authorList>
            <person name="Jex A.R."/>
            <person name="Nejsum P."/>
            <person name="Schwarz E.M."/>
            <person name="Hu L."/>
            <person name="Young N.D."/>
            <person name="Hall R.S."/>
            <person name="Korhonen P.K."/>
            <person name="Liao S."/>
            <person name="Thamsborg S."/>
            <person name="Xia J."/>
            <person name="Xu P."/>
            <person name="Wang S."/>
            <person name="Scheerlinck J.P."/>
            <person name="Hofmann A."/>
            <person name="Sternberg P.W."/>
            <person name="Wang J."/>
            <person name="Gasser R.B."/>
        </authorList>
    </citation>
    <scope>NUCLEOTIDE SEQUENCE [LARGE SCALE GENOMIC DNA]</scope>
    <source>
        <strain evidence="2">DCEP-RM93F</strain>
        <strain evidence="1">DCEP-RM93M</strain>
    </source>
</reference>
<evidence type="ECO:0000313" key="2">
    <source>
        <dbReference type="EMBL" id="KFD70711.1"/>
    </source>
</evidence>
<dbReference type="EMBL" id="KL367486">
    <property type="protein sequence ID" value="KFD70711.1"/>
    <property type="molecule type" value="Genomic_DNA"/>
</dbReference>
<keyword evidence="3" id="KW-1185">Reference proteome</keyword>
<proteinExistence type="predicted"/>
<dbReference type="Proteomes" id="UP000030764">
    <property type="component" value="Unassembled WGS sequence"/>
</dbReference>
<dbReference type="Proteomes" id="UP000030758">
    <property type="component" value="Unassembled WGS sequence"/>
</dbReference>
<protein>
    <submittedName>
        <fullName evidence="2">Uncharacterized protein</fullName>
    </submittedName>
</protein>
<sequence length="60" mass="6506">MVAPDFFQKCRETVDTDVNQANIRSTGSMELLAASKGENAKADRIVIVHPSSIGKESADR</sequence>
<evidence type="ECO:0000313" key="3">
    <source>
        <dbReference type="Proteomes" id="UP000030764"/>
    </source>
</evidence>
<organism evidence="2">
    <name type="scientific">Trichuris suis</name>
    <name type="common">pig whipworm</name>
    <dbReference type="NCBI Taxonomy" id="68888"/>
    <lineage>
        <taxon>Eukaryota</taxon>
        <taxon>Metazoa</taxon>
        <taxon>Ecdysozoa</taxon>
        <taxon>Nematoda</taxon>
        <taxon>Enoplea</taxon>
        <taxon>Dorylaimia</taxon>
        <taxon>Trichinellida</taxon>
        <taxon>Trichuridae</taxon>
        <taxon>Trichuris</taxon>
    </lineage>
</organism>